<dbReference type="GO" id="GO:0016887">
    <property type="term" value="F:ATP hydrolysis activity"/>
    <property type="evidence" value="ECO:0007669"/>
    <property type="project" value="InterPro"/>
</dbReference>
<proteinExistence type="predicted"/>
<dbReference type="PROSITE" id="PS50893">
    <property type="entry name" value="ABC_TRANSPORTER_2"/>
    <property type="match status" value="1"/>
</dbReference>
<dbReference type="InterPro" id="IPR027417">
    <property type="entry name" value="P-loop_NTPase"/>
</dbReference>
<keyword evidence="2" id="KW-0547">Nucleotide-binding</keyword>
<dbReference type="InterPro" id="IPR003439">
    <property type="entry name" value="ABC_transporter-like_ATP-bd"/>
</dbReference>
<evidence type="ECO:0000313" key="6">
    <source>
        <dbReference type="Proteomes" id="UP000030012"/>
    </source>
</evidence>
<dbReference type="Gene3D" id="3.40.50.300">
    <property type="entry name" value="P-loop containing nucleotide triphosphate hydrolases"/>
    <property type="match status" value="1"/>
</dbReference>
<dbReference type="AlphaFoldDB" id="A0A0A0I3I4"/>
<dbReference type="GO" id="GO:0005524">
    <property type="term" value="F:ATP binding"/>
    <property type="evidence" value="ECO:0007669"/>
    <property type="project" value="UniProtKB-KW"/>
</dbReference>
<dbReference type="PROSITE" id="PS00211">
    <property type="entry name" value="ABC_TRANSPORTER_1"/>
    <property type="match status" value="1"/>
</dbReference>
<dbReference type="EMBL" id="JENJ01000046">
    <property type="protein sequence ID" value="KGM95183.1"/>
    <property type="molecule type" value="Genomic_DNA"/>
</dbReference>
<evidence type="ECO:0000256" key="3">
    <source>
        <dbReference type="ARBA" id="ARBA00022840"/>
    </source>
</evidence>
<dbReference type="InterPro" id="IPR017871">
    <property type="entry name" value="ABC_transporter-like_CS"/>
</dbReference>
<feature type="domain" description="ABC transporter" evidence="4">
    <location>
        <begin position="2"/>
        <end position="227"/>
    </location>
</feature>
<reference evidence="5 6" key="1">
    <citation type="submission" date="2014-01" db="EMBL/GenBank/DDBJ databases">
        <title>Plasmidome dynamics in the species complex Clostridium novyi sensu lato converts strains of independent lineages into distinctly different pathogens.</title>
        <authorList>
            <person name="Skarin H."/>
            <person name="Segerman B."/>
        </authorList>
    </citation>
    <scope>NUCLEOTIDE SEQUENCE [LARGE SCALE GENOMIC DNA]</scope>
    <source>
        <strain evidence="5 6">4552</strain>
    </source>
</reference>
<keyword evidence="3 5" id="KW-0067">ATP-binding</keyword>
<dbReference type="SUPFAM" id="SSF52540">
    <property type="entry name" value="P-loop containing nucleoside triphosphate hydrolases"/>
    <property type="match status" value="1"/>
</dbReference>
<name>A0A0A0I3I4_CLONO</name>
<evidence type="ECO:0000256" key="1">
    <source>
        <dbReference type="ARBA" id="ARBA00022448"/>
    </source>
</evidence>
<dbReference type="PANTHER" id="PTHR42939">
    <property type="entry name" value="ABC TRANSPORTER ATP-BINDING PROTEIN ALBC-RELATED"/>
    <property type="match status" value="1"/>
</dbReference>
<dbReference type="InterPro" id="IPR003593">
    <property type="entry name" value="AAA+_ATPase"/>
</dbReference>
<dbReference type="CDD" id="cd03230">
    <property type="entry name" value="ABC_DR_subfamily_A"/>
    <property type="match status" value="1"/>
</dbReference>
<dbReference type="PANTHER" id="PTHR42939:SF1">
    <property type="entry name" value="ABC TRANSPORTER ATP-BINDING PROTEIN ALBC-RELATED"/>
    <property type="match status" value="1"/>
</dbReference>
<gene>
    <name evidence="5" type="ORF">Z968_09805</name>
</gene>
<evidence type="ECO:0000313" key="5">
    <source>
        <dbReference type="EMBL" id="KGM95183.1"/>
    </source>
</evidence>
<keyword evidence="1" id="KW-0813">Transport</keyword>
<evidence type="ECO:0000256" key="2">
    <source>
        <dbReference type="ARBA" id="ARBA00022741"/>
    </source>
</evidence>
<protein>
    <submittedName>
        <fullName evidence="5">ABC transporter ATP-binding protein</fullName>
    </submittedName>
</protein>
<evidence type="ECO:0000259" key="4">
    <source>
        <dbReference type="PROSITE" id="PS50893"/>
    </source>
</evidence>
<dbReference type="Proteomes" id="UP000030012">
    <property type="component" value="Unassembled WGS sequence"/>
</dbReference>
<accession>A0A0A0I3I4</accession>
<dbReference type="SMART" id="SM00382">
    <property type="entry name" value="AAA"/>
    <property type="match status" value="1"/>
</dbReference>
<comment type="caution">
    <text evidence="5">The sequence shown here is derived from an EMBL/GenBank/DDBJ whole genome shotgun (WGS) entry which is preliminary data.</text>
</comment>
<sequence>MIKIDNLTKKYNSILAVNNMSFEVEDGEVAVLLGPNGAGKSTTIKCICGLLRYDGNIEIQGHKNKTIEAKKAFSYVPETPALYDMLTIYEHLEYIANAYKIDNYKEKAEVLLKRFDLYDKKDKLGKELSKGMQQKASICCGLLTEPKVILFDEPMIGLDPKAIKELKKVFLELKESGCSIIISTHIIDSIDDIWDKAVVVNKGNIVYKTTRGELQEKNESLEEIFFEVTEE</sequence>
<dbReference type="RefSeq" id="WP_039255854.1">
    <property type="nucleotide sequence ID" value="NZ_JENJ01000046.1"/>
</dbReference>
<dbReference type="OrthoDB" id="9775135at2"/>
<organism evidence="5 6">
    <name type="scientific">Clostridium novyi A str. 4552</name>
    <dbReference type="NCBI Taxonomy" id="1444289"/>
    <lineage>
        <taxon>Bacteria</taxon>
        <taxon>Bacillati</taxon>
        <taxon>Bacillota</taxon>
        <taxon>Clostridia</taxon>
        <taxon>Eubacteriales</taxon>
        <taxon>Clostridiaceae</taxon>
        <taxon>Clostridium</taxon>
    </lineage>
</organism>
<dbReference type="Pfam" id="PF00005">
    <property type="entry name" value="ABC_tran"/>
    <property type="match status" value="1"/>
</dbReference>
<dbReference type="InterPro" id="IPR051782">
    <property type="entry name" value="ABC_Transporter_VariousFunc"/>
</dbReference>